<feature type="signal peptide" evidence="1">
    <location>
        <begin position="1"/>
        <end position="22"/>
    </location>
</feature>
<organism evidence="2 3">
    <name type="scientific">Novipirellula caenicola</name>
    <dbReference type="NCBI Taxonomy" id="1536901"/>
    <lineage>
        <taxon>Bacteria</taxon>
        <taxon>Pseudomonadati</taxon>
        <taxon>Planctomycetota</taxon>
        <taxon>Planctomycetia</taxon>
        <taxon>Pirellulales</taxon>
        <taxon>Pirellulaceae</taxon>
        <taxon>Novipirellula</taxon>
    </lineage>
</organism>
<comment type="caution">
    <text evidence="2">The sequence shown here is derived from an EMBL/GenBank/DDBJ whole genome shotgun (WGS) entry which is preliminary data.</text>
</comment>
<protein>
    <submittedName>
        <fullName evidence="2">Uncharacterized protein</fullName>
    </submittedName>
</protein>
<keyword evidence="3" id="KW-1185">Reference proteome</keyword>
<evidence type="ECO:0000256" key="1">
    <source>
        <dbReference type="SAM" id="SignalP"/>
    </source>
</evidence>
<keyword evidence="1" id="KW-0732">Signal</keyword>
<feature type="chain" id="PRO_5047162816" evidence="1">
    <location>
        <begin position="23"/>
        <end position="59"/>
    </location>
</feature>
<accession>A0ABP9VZB6</accession>
<proteinExistence type="predicted"/>
<dbReference type="Proteomes" id="UP001416858">
    <property type="component" value="Unassembled WGS sequence"/>
</dbReference>
<reference evidence="2 3" key="1">
    <citation type="submission" date="2024-02" db="EMBL/GenBank/DDBJ databases">
        <title>Rhodopirellula caenicola NBRC 110016.</title>
        <authorList>
            <person name="Ichikawa N."/>
            <person name="Katano-Makiyama Y."/>
            <person name="Hidaka K."/>
        </authorList>
    </citation>
    <scope>NUCLEOTIDE SEQUENCE [LARGE SCALE GENOMIC DNA]</scope>
    <source>
        <strain evidence="2 3">NBRC 110016</strain>
    </source>
</reference>
<dbReference type="RefSeq" id="WP_345688420.1">
    <property type="nucleotide sequence ID" value="NZ_BAABRO010000023.1"/>
</dbReference>
<evidence type="ECO:0000313" key="3">
    <source>
        <dbReference type="Proteomes" id="UP001416858"/>
    </source>
</evidence>
<name>A0ABP9VZB6_9BACT</name>
<dbReference type="PROSITE" id="PS51257">
    <property type="entry name" value="PROKAR_LIPOPROTEIN"/>
    <property type="match status" value="1"/>
</dbReference>
<gene>
    <name evidence="2" type="ORF">Rcae01_05985</name>
</gene>
<sequence>MKLKTILSMVWALLLVTTIGCASEEPQKLEYTQDELQQMDAAMGIDSEGNPIGDTEFKD</sequence>
<dbReference type="EMBL" id="BAABRO010000023">
    <property type="protein sequence ID" value="GAA5510477.1"/>
    <property type="molecule type" value="Genomic_DNA"/>
</dbReference>
<evidence type="ECO:0000313" key="2">
    <source>
        <dbReference type="EMBL" id="GAA5510477.1"/>
    </source>
</evidence>